<accession>A0ABS6HBH1</accession>
<organism evidence="3 4">
    <name type="scientific">Falsiroseomonas oleicola</name>
    <dbReference type="NCBI Taxonomy" id="2801474"/>
    <lineage>
        <taxon>Bacteria</taxon>
        <taxon>Pseudomonadati</taxon>
        <taxon>Pseudomonadota</taxon>
        <taxon>Alphaproteobacteria</taxon>
        <taxon>Acetobacterales</taxon>
        <taxon>Roseomonadaceae</taxon>
        <taxon>Falsiroseomonas</taxon>
    </lineage>
</organism>
<feature type="chain" id="PRO_5046745079" evidence="2">
    <location>
        <begin position="26"/>
        <end position="327"/>
    </location>
</feature>
<dbReference type="CDD" id="cd13578">
    <property type="entry name" value="PBP2_Bug27"/>
    <property type="match status" value="1"/>
</dbReference>
<evidence type="ECO:0000256" key="2">
    <source>
        <dbReference type="SAM" id="SignalP"/>
    </source>
</evidence>
<reference evidence="3 4" key="1">
    <citation type="submission" date="2021-01" db="EMBL/GenBank/DDBJ databases">
        <title>Roseomonas sp. nov, a bacterium isolated from an oil production mixture in Yumen Oilfield.</title>
        <authorList>
            <person name="Wu D."/>
        </authorList>
    </citation>
    <scope>NUCLEOTIDE SEQUENCE [LARGE SCALE GENOMIC DNA]</scope>
    <source>
        <strain evidence="3 4">ROY-5-3</strain>
    </source>
</reference>
<dbReference type="Pfam" id="PF03401">
    <property type="entry name" value="TctC"/>
    <property type="match status" value="1"/>
</dbReference>
<name>A0ABS6HBH1_9PROT</name>
<dbReference type="PANTHER" id="PTHR42928:SF5">
    <property type="entry name" value="BLR1237 PROTEIN"/>
    <property type="match status" value="1"/>
</dbReference>
<comment type="caution">
    <text evidence="3">The sequence shown here is derived from an EMBL/GenBank/DDBJ whole genome shotgun (WGS) entry which is preliminary data.</text>
</comment>
<dbReference type="Proteomes" id="UP000689967">
    <property type="component" value="Unassembled WGS sequence"/>
</dbReference>
<keyword evidence="4" id="KW-1185">Reference proteome</keyword>
<dbReference type="PIRSF" id="PIRSF017082">
    <property type="entry name" value="YflP"/>
    <property type="match status" value="1"/>
</dbReference>
<dbReference type="InterPro" id="IPR005064">
    <property type="entry name" value="BUG"/>
</dbReference>
<evidence type="ECO:0000256" key="1">
    <source>
        <dbReference type="ARBA" id="ARBA00006987"/>
    </source>
</evidence>
<proteinExistence type="inferred from homology"/>
<sequence length="327" mass="33905">MLKRRSFTASTAGLAALLAAPRAWSQPGGSDQTVRIIVPFPAGGPADIVGRLLARALATQLGQNFVVENRAGAGGVIGVEAVARARPDGTVLGIGSSGALSVLPNLMPQMPYQVERDIQPISLAISVPQVLAVHPAVPANSVAELVALARRRPGALAFASSGSGNSLHLAAELFRARAGGIELLHVPYRGAAPAVTDLVAGQVQMMFGDVPVMLPHVRSGSIRALAVTAAERSPALPDVPTMAEAGVSGVESESYYGLIGPSGMPADRIAVLHRAVRDALQDPATRQPLLLQGGRLIGNSPEEFAAHIRREATKWAEVIRISGAKLE</sequence>
<gene>
    <name evidence="3" type="ORF">JJQ90_13985</name>
</gene>
<dbReference type="PANTHER" id="PTHR42928">
    <property type="entry name" value="TRICARBOXYLATE-BINDING PROTEIN"/>
    <property type="match status" value="1"/>
</dbReference>
<comment type="similarity">
    <text evidence="1">Belongs to the UPF0065 (bug) family.</text>
</comment>
<dbReference type="RefSeq" id="WP_216876419.1">
    <property type="nucleotide sequence ID" value="NZ_JAERQM010000004.1"/>
</dbReference>
<evidence type="ECO:0000313" key="4">
    <source>
        <dbReference type="Proteomes" id="UP000689967"/>
    </source>
</evidence>
<dbReference type="EMBL" id="JAERQM010000004">
    <property type="protein sequence ID" value="MBU8544826.1"/>
    <property type="molecule type" value="Genomic_DNA"/>
</dbReference>
<evidence type="ECO:0000313" key="3">
    <source>
        <dbReference type="EMBL" id="MBU8544826.1"/>
    </source>
</evidence>
<protein>
    <submittedName>
        <fullName evidence="3">Tripartite tricarboxylate transporter substrate binding protein</fullName>
    </submittedName>
</protein>
<feature type="signal peptide" evidence="2">
    <location>
        <begin position="1"/>
        <end position="25"/>
    </location>
</feature>
<keyword evidence="2" id="KW-0732">Signal</keyword>